<dbReference type="SUPFAM" id="SSF52540">
    <property type="entry name" value="P-loop containing nucleoside triphosphate hydrolases"/>
    <property type="match status" value="1"/>
</dbReference>
<evidence type="ECO:0000256" key="3">
    <source>
        <dbReference type="ARBA" id="ARBA00022692"/>
    </source>
</evidence>
<evidence type="ECO:0000256" key="9">
    <source>
        <dbReference type="SAM" id="Phobius"/>
    </source>
</evidence>
<evidence type="ECO:0000256" key="2">
    <source>
        <dbReference type="ARBA" id="ARBA00022448"/>
    </source>
</evidence>
<feature type="transmembrane region" description="Helical" evidence="9">
    <location>
        <begin position="454"/>
        <end position="473"/>
    </location>
</feature>
<dbReference type="InterPro" id="IPR003593">
    <property type="entry name" value="AAA+_ATPase"/>
</dbReference>
<comment type="caution">
    <text evidence="11">The sequence shown here is derived from an EMBL/GenBank/DDBJ whole genome shotgun (WGS) entry which is preliminary data.</text>
</comment>
<dbReference type="GO" id="GO:0016887">
    <property type="term" value="F:ATP hydrolysis activity"/>
    <property type="evidence" value="ECO:0007669"/>
    <property type="project" value="InterPro"/>
</dbReference>
<dbReference type="GO" id="GO:0140359">
    <property type="term" value="F:ABC-type transporter activity"/>
    <property type="evidence" value="ECO:0007669"/>
    <property type="project" value="InterPro"/>
</dbReference>
<sequence>MQWKYVFRELDFTEDLTLGVVMLMLMFDIVLFIIIALYVDTVFPGKYGIPKPWNFLCKRSYWKSDYRPEQLQTEEVEDSENFEAEPTDLPNYGSQEVVKDMNLRLYDGQITVLLGHNGAGKTTTMSMVTGILKPSRGTIIVGGYDILANVEKVRLSMGLCPQHNVLFENLTAKDHLYFYGKLKGLKGDMLNYDVERYLYILQLSHVAKTKSKNLSGGQQRKLSVGVALCGNSKYVILDEPSSGMDPSARRQLWDLLEIEKRNRAIMLSTHFMDEADKLGDRIAIMHNGILECCGSPFSSRRNMFGAGYKLTIVKLPDCVTDTVTEALKRQIRDVKLIEDKRAEITYQLRDEDSGLFENLLSDLERNMATLRIESFGLSVTTMEEVFLKVGTPTSNHEEGNDEHKDSCYSSVKSSDCQHRVLLLLNVELVGRCTSWMYQVFALLMKRALYAWRSWITLILMLFLPSVVGLYDLYELSGSPALTFVYPPIIIDSKLYPHLITPIETQSMSPELKEIAEIYKRDLHAFVVKDITEHVLNTIDDDPLKVRSRYIMGASF</sequence>
<reference evidence="11" key="1">
    <citation type="journal article" date="2023" name="IScience">
        <title>Live-bearing cockroach genome reveals convergent evolutionary mechanisms linked to viviparity in insects and beyond.</title>
        <authorList>
            <person name="Fouks B."/>
            <person name="Harrison M.C."/>
            <person name="Mikhailova A.A."/>
            <person name="Marchal E."/>
            <person name="English S."/>
            <person name="Carruthers M."/>
            <person name="Jennings E.C."/>
            <person name="Chiamaka E.L."/>
            <person name="Frigard R.A."/>
            <person name="Pippel M."/>
            <person name="Attardo G.M."/>
            <person name="Benoit J.B."/>
            <person name="Bornberg-Bauer E."/>
            <person name="Tobe S.S."/>
        </authorList>
    </citation>
    <scope>NUCLEOTIDE SEQUENCE</scope>
    <source>
        <strain evidence="11">Stay&amp;Tobe</strain>
    </source>
</reference>
<dbReference type="PROSITE" id="PS50893">
    <property type="entry name" value="ABC_TRANSPORTER_2"/>
    <property type="match status" value="1"/>
</dbReference>
<feature type="transmembrane region" description="Helical" evidence="9">
    <location>
        <begin position="20"/>
        <end position="39"/>
    </location>
</feature>
<accession>A0AAD8EME7</accession>
<dbReference type="Pfam" id="PF00005">
    <property type="entry name" value="ABC_tran"/>
    <property type="match status" value="1"/>
</dbReference>
<keyword evidence="2" id="KW-0813">Transport</keyword>
<keyword evidence="12" id="KW-1185">Reference proteome</keyword>
<feature type="domain" description="ABC transporter" evidence="10">
    <location>
        <begin position="71"/>
        <end position="312"/>
    </location>
</feature>
<dbReference type="GO" id="GO:0005319">
    <property type="term" value="F:lipid transporter activity"/>
    <property type="evidence" value="ECO:0007669"/>
    <property type="project" value="TreeGrafter"/>
</dbReference>
<evidence type="ECO:0000256" key="5">
    <source>
        <dbReference type="ARBA" id="ARBA00022741"/>
    </source>
</evidence>
<organism evidence="11 12">
    <name type="scientific">Diploptera punctata</name>
    <name type="common">Pacific beetle cockroach</name>
    <dbReference type="NCBI Taxonomy" id="6984"/>
    <lineage>
        <taxon>Eukaryota</taxon>
        <taxon>Metazoa</taxon>
        <taxon>Ecdysozoa</taxon>
        <taxon>Arthropoda</taxon>
        <taxon>Hexapoda</taxon>
        <taxon>Insecta</taxon>
        <taxon>Pterygota</taxon>
        <taxon>Neoptera</taxon>
        <taxon>Polyneoptera</taxon>
        <taxon>Dictyoptera</taxon>
        <taxon>Blattodea</taxon>
        <taxon>Blaberoidea</taxon>
        <taxon>Blaberidae</taxon>
        <taxon>Diplopterinae</taxon>
        <taxon>Diploptera</taxon>
    </lineage>
</organism>
<comment type="subcellular location">
    <subcellularLocation>
        <location evidence="1">Membrane</location>
        <topology evidence="1">Multi-pass membrane protein</topology>
    </subcellularLocation>
</comment>
<dbReference type="AlphaFoldDB" id="A0AAD8EME7"/>
<dbReference type="Proteomes" id="UP001233999">
    <property type="component" value="Unassembled WGS sequence"/>
</dbReference>
<dbReference type="PROSITE" id="PS00211">
    <property type="entry name" value="ABC_TRANSPORTER_1"/>
    <property type="match status" value="1"/>
</dbReference>
<evidence type="ECO:0000259" key="10">
    <source>
        <dbReference type="PROSITE" id="PS50893"/>
    </source>
</evidence>
<dbReference type="PANTHER" id="PTHR19229:SF250">
    <property type="entry name" value="ABC TRANSPORTER DOMAIN-CONTAINING PROTEIN-RELATED"/>
    <property type="match status" value="1"/>
</dbReference>
<protein>
    <recommendedName>
        <fullName evidence="10">ABC transporter domain-containing protein</fullName>
    </recommendedName>
</protein>
<name>A0AAD8EME7_DIPPU</name>
<dbReference type="InterPro" id="IPR017871">
    <property type="entry name" value="ABC_transporter-like_CS"/>
</dbReference>
<keyword evidence="6" id="KW-0067">ATP-binding</keyword>
<keyword evidence="7 9" id="KW-1133">Transmembrane helix</keyword>
<dbReference type="InterPro" id="IPR003439">
    <property type="entry name" value="ABC_transporter-like_ATP-bd"/>
</dbReference>
<evidence type="ECO:0000256" key="8">
    <source>
        <dbReference type="ARBA" id="ARBA00023136"/>
    </source>
</evidence>
<evidence type="ECO:0000256" key="6">
    <source>
        <dbReference type="ARBA" id="ARBA00022840"/>
    </source>
</evidence>
<evidence type="ECO:0000313" key="11">
    <source>
        <dbReference type="EMBL" id="KAJ9595633.1"/>
    </source>
</evidence>
<dbReference type="Gene3D" id="3.40.50.300">
    <property type="entry name" value="P-loop containing nucleotide triphosphate hydrolases"/>
    <property type="match status" value="1"/>
</dbReference>
<evidence type="ECO:0000313" key="12">
    <source>
        <dbReference type="Proteomes" id="UP001233999"/>
    </source>
</evidence>
<dbReference type="PANTHER" id="PTHR19229">
    <property type="entry name" value="ATP-BINDING CASSETTE TRANSPORTER SUBFAMILY A ABCA"/>
    <property type="match status" value="1"/>
</dbReference>
<evidence type="ECO:0000256" key="1">
    <source>
        <dbReference type="ARBA" id="ARBA00004141"/>
    </source>
</evidence>
<dbReference type="EMBL" id="JASPKZ010002324">
    <property type="protein sequence ID" value="KAJ9595633.1"/>
    <property type="molecule type" value="Genomic_DNA"/>
</dbReference>
<dbReference type="InterPro" id="IPR026082">
    <property type="entry name" value="ABCA"/>
</dbReference>
<keyword evidence="8 9" id="KW-0472">Membrane</keyword>
<dbReference type="GO" id="GO:0016020">
    <property type="term" value="C:membrane"/>
    <property type="evidence" value="ECO:0007669"/>
    <property type="project" value="UniProtKB-SubCell"/>
</dbReference>
<reference evidence="11" key="2">
    <citation type="submission" date="2023-05" db="EMBL/GenBank/DDBJ databases">
        <authorList>
            <person name="Fouks B."/>
        </authorList>
    </citation>
    <scope>NUCLEOTIDE SEQUENCE</scope>
    <source>
        <strain evidence="11">Stay&amp;Tobe</strain>
        <tissue evidence="11">Testes</tissue>
    </source>
</reference>
<keyword evidence="4" id="KW-0677">Repeat</keyword>
<dbReference type="InterPro" id="IPR027417">
    <property type="entry name" value="P-loop_NTPase"/>
</dbReference>
<gene>
    <name evidence="11" type="ORF">L9F63_013185</name>
</gene>
<evidence type="ECO:0000256" key="4">
    <source>
        <dbReference type="ARBA" id="ARBA00022737"/>
    </source>
</evidence>
<dbReference type="CDD" id="cd03263">
    <property type="entry name" value="ABC_subfamily_A"/>
    <property type="match status" value="1"/>
</dbReference>
<evidence type="ECO:0000256" key="7">
    <source>
        <dbReference type="ARBA" id="ARBA00022989"/>
    </source>
</evidence>
<dbReference type="GO" id="GO:0005524">
    <property type="term" value="F:ATP binding"/>
    <property type="evidence" value="ECO:0007669"/>
    <property type="project" value="UniProtKB-KW"/>
</dbReference>
<dbReference type="SMART" id="SM00382">
    <property type="entry name" value="AAA"/>
    <property type="match status" value="1"/>
</dbReference>
<keyword evidence="5" id="KW-0547">Nucleotide-binding</keyword>
<proteinExistence type="predicted"/>
<dbReference type="FunFam" id="3.40.50.300:FF:000298">
    <property type="entry name" value="ATP-binding cassette sub-family A member 12"/>
    <property type="match status" value="1"/>
</dbReference>
<keyword evidence="3 9" id="KW-0812">Transmembrane</keyword>